<evidence type="ECO:0000313" key="3">
    <source>
        <dbReference type="Proteomes" id="UP001516400"/>
    </source>
</evidence>
<gene>
    <name evidence="2" type="ORF">HHI36_014744</name>
</gene>
<dbReference type="InterPro" id="IPR000477">
    <property type="entry name" value="RT_dom"/>
</dbReference>
<feature type="domain" description="Reverse transcriptase" evidence="1">
    <location>
        <begin position="1"/>
        <end position="139"/>
    </location>
</feature>
<dbReference type="PROSITE" id="PS50878">
    <property type="entry name" value="RT_POL"/>
    <property type="match status" value="1"/>
</dbReference>
<evidence type="ECO:0000259" key="1">
    <source>
        <dbReference type="PROSITE" id="PS50878"/>
    </source>
</evidence>
<protein>
    <recommendedName>
        <fullName evidence="1">Reverse transcriptase domain-containing protein</fullName>
    </recommendedName>
</protein>
<accession>A0ABD2N4H9</accession>
<name>A0ABD2N4H9_9CUCU</name>
<evidence type="ECO:0000313" key="2">
    <source>
        <dbReference type="EMBL" id="KAL3273290.1"/>
    </source>
</evidence>
<reference evidence="2 3" key="1">
    <citation type="journal article" date="2021" name="BMC Biol.">
        <title>Horizontally acquired antibacterial genes associated with adaptive radiation of ladybird beetles.</title>
        <authorList>
            <person name="Li H.S."/>
            <person name="Tang X.F."/>
            <person name="Huang Y.H."/>
            <person name="Xu Z.Y."/>
            <person name="Chen M.L."/>
            <person name="Du X.Y."/>
            <person name="Qiu B.Y."/>
            <person name="Chen P.T."/>
            <person name="Zhang W."/>
            <person name="Slipinski A."/>
            <person name="Escalona H.E."/>
            <person name="Waterhouse R.M."/>
            <person name="Zwick A."/>
            <person name="Pang H."/>
        </authorList>
    </citation>
    <scope>NUCLEOTIDE SEQUENCE [LARGE SCALE GENOMIC DNA]</scope>
    <source>
        <strain evidence="2">SYSU2018</strain>
    </source>
</reference>
<sequence>MTSLDVISLFSNIQSNTVKKVLKTCWPNIQAHSTIYQKPFFTILDSTFANNYFCADGQFYKQILGSPMGATLSPILDQYVMDDLIRTCNEKPIISSISSPTSNIAQVLTDILTMAYDKNNDFYVKDPYYFSSLIYEVKS</sequence>
<keyword evidence="3" id="KW-1185">Reference proteome</keyword>
<dbReference type="EMBL" id="JABFTP020000062">
    <property type="protein sequence ID" value="KAL3273290.1"/>
    <property type="molecule type" value="Genomic_DNA"/>
</dbReference>
<comment type="caution">
    <text evidence="2">The sequence shown here is derived from an EMBL/GenBank/DDBJ whole genome shotgun (WGS) entry which is preliminary data.</text>
</comment>
<organism evidence="2 3">
    <name type="scientific">Cryptolaemus montrouzieri</name>
    <dbReference type="NCBI Taxonomy" id="559131"/>
    <lineage>
        <taxon>Eukaryota</taxon>
        <taxon>Metazoa</taxon>
        <taxon>Ecdysozoa</taxon>
        <taxon>Arthropoda</taxon>
        <taxon>Hexapoda</taxon>
        <taxon>Insecta</taxon>
        <taxon>Pterygota</taxon>
        <taxon>Neoptera</taxon>
        <taxon>Endopterygota</taxon>
        <taxon>Coleoptera</taxon>
        <taxon>Polyphaga</taxon>
        <taxon>Cucujiformia</taxon>
        <taxon>Coccinelloidea</taxon>
        <taxon>Coccinellidae</taxon>
        <taxon>Scymninae</taxon>
        <taxon>Scymnini</taxon>
        <taxon>Cryptolaemus</taxon>
    </lineage>
</organism>
<dbReference type="AlphaFoldDB" id="A0ABD2N4H9"/>
<proteinExistence type="predicted"/>
<dbReference type="Proteomes" id="UP001516400">
    <property type="component" value="Unassembled WGS sequence"/>
</dbReference>